<dbReference type="Gene3D" id="3.40.390.10">
    <property type="entry name" value="Collagenase (Catalytic Domain)"/>
    <property type="match status" value="1"/>
</dbReference>
<dbReference type="InterPro" id="IPR008752">
    <property type="entry name" value="Peptidase_M11"/>
</dbReference>
<protein>
    <recommendedName>
        <fullName evidence="1">Peptidase M11 gametolysin domain-containing protein</fullName>
    </recommendedName>
</protein>
<accession>A0A8J4LWK1</accession>
<comment type="caution">
    <text evidence="2">The sequence shown here is derived from an EMBL/GenBank/DDBJ whole genome shotgun (WGS) entry which is preliminary data.</text>
</comment>
<dbReference type="AlphaFoldDB" id="A0A8J4LWK1"/>
<reference evidence="2" key="1">
    <citation type="journal article" date="2021" name="Proc. Natl. Acad. Sci. U.S.A.">
        <title>Three genomes in the algal genus Volvox reveal the fate of a haploid sex-determining region after a transition to homothallism.</title>
        <authorList>
            <person name="Yamamoto K."/>
            <person name="Hamaji T."/>
            <person name="Kawai-Toyooka H."/>
            <person name="Matsuzaki R."/>
            <person name="Takahashi F."/>
            <person name="Nishimura Y."/>
            <person name="Kawachi M."/>
            <person name="Noguchi H."/>
            <person name="Minakuchi Y."/>
            <person name="Umen J.G."/>
            <person name="Toyoda A."/>
            <person name="Nozaki H."/>
        </authorList>
    </citation>
    <scope>NUCLEOTIDE SEQUENCE</scope>
    <source>
        <strain evidence="2">NIES-3785</strain>
    </source>
</reference>
<gene>
    <name evidence="2" type="ORF">Vretimale_16272</name>
</gene>
<name>A0A8J4LWK1_9CHLO</name>
<dbReference type="InterPro" id="IPR024079">
    <property type="entry name" value="MetalloPept_cat_dom_sf"/>
</dbReference>
<evidence type="ECO:0000259" key="1">
    <source>
        <dbReference type="Pfam" id="PF05548"/>
    </source>
</evidence>
<dbReference type="EMBL" id="BNCQ01000046">
    <property type="protein sequence ID" value="GIM13042.1"/>
    <property type="molecule type" value="Genomic_DNA"/>
</dbReference>
<dbReference type="SUPFAM" id="SSF55486">
    <property type="entry name" value="Metalloproteases ('zincins'), catalytic domain"/>
    <property type="match status" value="1"/>
</dbReference>
<organism evidence="2 3">
    <name type="scientific">Volvox reticuliferus</name>
    <dbReference type="NCBI Taxonomy" id="1737510"/>
    <lineage>
        <taxon>Eukaryota</taxon>
        <taxon>Viridiplantae</taxon>
        <taxon>Chlorophyta</taxon>
        <taxon>core chlorophytes</taxon>
        <taxon>Chlorophyceae</taxon>
        <taxon>CS clade</taxon>
        <taxon>Chlamydomonadales</taxon>
        <taxon>Volvocaceae</taxon>
        <taxon>Volvox</taxon>
    </lineage>
</organism>
<dbReference type="GO" id="GO:0008237">
    <property type="term" value="F:metallopeptidase activity"/>
    <property type="evidence" value="ECO:0007669"/>
    <property type="project" value="InterPro"/>
</dbReference>
<dbReference type="Proteomes" id="UP000722791">
    <property type="component" value="Unassembled WGS sequence"/>
</dbReference>
<sequence>DLQSRVDDDNLTPDYPIFTSIAIAVDKCGEASTANFTVLKALWSQFLPDYFRRASFSSFLMPVNPAYNLVLDKSVNIGCPATTDIKNWAITADRNVPQMGAQRVDLGRYRSHVYILPPSFGELWSFGTIMCPLAGTNDIPRVWTAARDQTELLRTLLHELGHNLGLFHSQGYDANGVIQEYGDPGCPMGPRTLAHYNAPHSVWLGWTKPQEVLQAADLTVGSWSSFRVMGLANAATSSLQFHPGTWMPYGSAWDKNDLLYVSFRHYTTATVDSGLPDGCRNKVQIHRQPLDPGGCGAPILITQLDERGSWPKRNSQNASDLISPLLVVTVTSIDTKTGTANVKVCRASQFTAETGAQCRDGLDNNCDGLIDNC</sequence>
<dbReference type="Pfam" id="PF05548">
    <property type="entry name" value="Peptidase_M11"/>
    <property type="match status" value="1"/>
</dbReference>
<evidence type="ECO:0000313" key="3">
    <source>
        <dbReference type="Proteomes" id="UP000722791"/>
    </source>
</evidence>
<feature type="domain" description="Peptidase M11 gametolysin" evidence="1">
    <location>
        <begin position="49"/>
        <end position="287"/>
    </location>
</feature>
<proteinExistence type="predicted"/>
<feature type="non-terminal residue" evidence="2">
    <location>
        <position position="1"/>
    </location>
</feature>
<evidence type="ECO:0000313" key="2">
    <source>
        <dbReference type="EMBL" id="GIM13042.1"/>
    </source>
</evidence>